<dbReference type="Proteomes" id="UP001152795">
    <property type="component" value="Unassembled WGS sequence"/>
</dbReference>
<accession>A0A7D9DUL0</accession>
<dbReference type="EMBL" id="CACRXK020002525">
    <property type="protein sequence ID" value="CAB3994737.1"/>
    <property type="molecule type" value="Genomic_DNA"/>
</dbReference>
<keyword evidence="2" id="KW-1185">Reference proteome</keyword>
<reference evidence="1" key="1">
    <citation type="submission" date="2020-04" db="EMBL/GenBank/DDBJ databases">
        <authorList>
            <person name="Alioto T."/>
            <person name="Alioto T."/>
            <person name="Gomez Garrido J."/>
        </authorList>
    </citation>
    <scope>NUCLEOTIDE SEQUENCE</scope>
    <source>
        <strain evidence="1">A484AB</strain>
    </source>
</reference>
<organism evidence="1 2">
    <name type="scientific">Paramuricea clavata</name>
    <name type="common">Red gorgonian</name>
    <name type="synonym">Violescent sea-whip</name>
    <dbReference type="NCBI Taxonomy" id="317549"/>
    <lineage>
        <taxon>Eukaryota</taxon>
        <taxon>Metazoa</taxon>
        <taxon>Cnidaria</taxon>
        <taxon>Anthozoa</taxon>
        <taxon>Octocorallia</taxon>
        <taxon>Malacalcyonacea</taxon>
        <taxon>Plexauridae</taxon>
        <taxon>Paramuricea</taxon>
    </lineage>
</organism>
<evidence type="ECO:0000313" key="2">
    <source>
        <dbReference type="Proteomes" id="UP001152795"/>
    </source>
</evidence>
<dbReference type="AlphaFoldDB" id="A0A7D9DUL0"/>
<proteinExistence type="predicted"/>
<protein>
    <submittedName>
        <fullName evidence="1">Uncharacterized protein</fullName>
    </submittedName>
</protein>
<name>A0A7D9DUL0_PARCT</name>
<gene>
    <name evidence="1" type="ORF">PACLA_8A077880</name>
</gene>
<evidence type="ECO:0000313" key="1">
    <source>
        <dbReference type="EMBL" id="CAB3994737.1"/>
    </source>
</evidence>
<comment type="caution">
    <text evidence="1">The sequence shown here is derived from an EMBL/GenBank/DDBJ whole genome shotgun (WGS) entry which is preliminary data.</text>
</comment>
<sequence length="66" mass="7585">MAEIKITVKLELEITQNENQHEHRTNNGHTSGINIREMRCNDNEICPVCGPDFTQRQRASLPLPEL</sequence>